<dbReference type="InterPro" id="IPR007110">
    <property type="entry name" value="Ig-like_dom"/>
</dbReference>
<feature type="non-terminal residue" evidence="2">
    <location>
        <position position="1"/>
    </location>
</feature>
<gene>
    <name evidence="2" type="ORF">Ciccas_012810</name>
</gene>
<dbReference type="Proteomes" id="UP001626550">
    <property type="component" value="Unassembled WGS sequence"/>
</dbReference>
<proteinExistence type="predicted"/>
<evidence type="ECO:0000313" key="3">
    <source>
        <dbReference type="Proteomes" id="UP001626550"/>
    </source>
</evidence>
<dbReference type="PROSITE" id="PS50835">
    <property type="entry name" value="IG_LIKE"/>
    <property type="match status" value="1"/>
</dbReference>
<sequence>RVTNFVFIYQKDVKIKGNSLGELGSELTLTCEAKFPNLDRAPAEESLLWIAPEPVESGPYRSPKMRPFSRKTISRWIDNTTVHNVLTIAQLEVGHSGNWTCRKFYTPVLADGSRGQLQTEDAHFFVSVLSELFK</sequence>
<accession>A0ABD2PMC8</accession>
<feature type="domain" description="Ig-like" evidence="1">
    <location>
        <begin position="24"/>
        <end position="102"/>
    </location>
</feature>
<dbReference type="EMBL" id="JBJKFK010004903">
    <property type="protein sequence ID" value="KAL3308654.1"/>
    <property type="molecule type" value="Genomic_DNA"/>
</dbReference>
<protein>
    <recommendedName>
        <fullName evidence="1">Ig-like domain-containing protein</fullName>
    </recommendedName>
</protein>
<dbReference type="AlphaFoldDB" id="A0ABD2PMC8"/>
<evidence type="ECO:0000259" key="1">
    <source>
        <dbReference type="PROSITE" id="PS50835"/>
    </source>
</evidence>
<name>A0ABD2PMC8_9PLAT</name>
<organism evidence="2 3">
    <name type="scientific">Cichlidogyrus casuarinus</name>
    <dbReference type="NCBI Taxonomy" id="1844966"/>
    <lineage>
        <taxon>Eukaryota</taxon>
        <taxon>Metazoa</taxon>
        <taxon>Spiralia</taxon>
        <taxon>Lophotrochozoa</taxon>
        <taxon>Platyhelminthes</taxon>
        <taxon>Monogenea</taxon>
        <taxon>Monopisthocotylea</taxon>
        <taxon>Dactylogyridea</taxon>
        <taxon>Ancyrocephalidae</taxon>
        <taxon>Cichlidogyrus</taxon>
    </lineage>
</organism>
<evidence type="ECO:0000313" key="2">
    <source>
        <dbReference type="EMBL" id="KAL3308654.1"/>
    </source>
</evidence>
<comment type="caution">
    <text evidence="2">The sequence shown here is derived from an EMBL/GenBank/DDBJ whole genome shotgun (WGS) entry which is preliminary data.</text>
</comment>
<keyword evidence="3" id="KW-1185">Reference proteome</keyword>
<reference evidence="2 3" key="1">
    <citation type="submission" date="2024-11" db="EMBL/GenBank/DDBJ databases">
        <title>Adaptive evolution of stress response genes in parasites aligns with host niche diversity.</title>
        <authorList>
            <person name="Hahn C."/>
            <person name="Resl P."/>
        </authorList>
    </citation>
    <scope>NUCLEOTIDE SEQUENCE [LARGE SCALE GENOMIC DNA]</scope>
    <source>
        <strain evidence="2">EGGRZ-B1_66</strain>
        <tissue evidence="2">Body</tissue>
    </source>
</reference>